<evidence type="ECO:0000256" key="1">
    <source>
        <dbReference type="SAM" id="MobiDB-lite"/>
    </source>
</evidence>
<gene>
    <name evidence="4" type="ORF">ACKI1S_28190</name>
</gene>
<feature type="domain" description="DUF7144" evidence="3">
    <location>
        <begin position="81"/>
        <end position="193"/>
    </location>
</feature>
<feature type="compositionally biased region" description="Gly residues" evidence="1">
    <location>
        <begin position="7"/>
        <end position="22"/>
    </location>
</feature>
<organism evidence="4 5">
    <name type="scientific">Streptomyces galilaeus</name>
    <dbReference type="NCBI Taxonomy" id="33899"/>
    <lineage>
        <taxon>Bacteria</taxon>
        <taxon>Bacillati</taxon>
        <taxon>Actinomycetota</taxon>
        <taxon>Actinomycetes</taxon>
        <taxon>Kitasatosporales</taxon>
        <taxon>Streptomycetaceae</taxon>
        <taxon>Streptomyces</taxon>
    </lineage>
</organism>
<dbReference type="RefSeq" id="WP_369279690.1">
    <property type="nucleotide sequence ID" value="NZ_JBJVMW010000010.1"/>
</dbReference>
<evidence type="ECO:0000313" key="5">
    <source>
        <dbReference type="Proteomes" id="UP001631993"/>
    </source>
</evidence>
<dbReference type="Proteomes" id="UP001631993">
    <property type="component" value="Unassembled WGS sequence"/>
</dbReference>
<dbReference type="EMBL" id="JBJVNE010000014">
    <property type="protein sequence ID" value="MFM9650016.1"/>
    <property type="molecule type" value="Genomic_DNA"/>
</dbReference>
<evidence type="ECO:0000256" key="2">
    <source>
        <dbReference type="SAM" id="Phobius"/>
    </source>
</evidence>
<feature type="transmembrane region" description="Helical" evidence="2">
    <location>
        <begin position="173"/>
        <end position="190"/>
    </location>
</feature>
<dbReference type="Pfam" id="PF23636">
    <property type="entry name" value="DUF7144"/>
    <property type="match status" value="1"/>
</dbReference>
<feature type="transmembrane region" description="Helical" evidence="2">
    <location>
        <begin position="124"/>
        <end position="143"/>
    </location>
</feature>
<comment type="caution">
    <text evidence="4">The sequence shown here is derived from an EMBL/GenBank/DDBJ whole genome shotgun (WGS) entry which is preliminary data.</text>
</comment>
<keyword evidence="2" id="KW-0812">Transmembrane</keyword>
<name>A0ABW9INE3_STRGJ</name>
<accession>A0ABW9INE3</accession>
<feature type="transmembrane region" description="Helical" evidence="2">
    <location>
        <begin position="81"/>
        <end position="104"/>
    </location>
</feature>
<protein>
    <recommendedName>
        <fullName evidence="3">DUF7144 domain-containing protein</fullName>
    </recommendedName>
</protein>
<keyword evidence="2" id="KW-0472">Membrane</keyword>
<feature type="region of interest" description="Disordered" evidence="1">
    <location>
        <begin position="1"/>
        <end position="73"/>
    </location>
</feature>
<proteinExistence type="predicted"/>
<evidence type="ECO:0000259" key="3">
    <source>
        <dbReference type="Pfam" id="PF23636"/>
    </source>
</evidence>
<feature type="compositionally biased region" description="Basic and acidic residues" evidence="1">
    <location>
        <begin position="24"/>
        <end position="48"/>
    </location>
</feature>
<reference evidence="4 5" key="1">
    <citation type="submission" date="2024-12" db="EMBL/GenBank/DDBJ databases">
        <title>Forecasting of Potato common scab and diversities of Pathogenic streptomyces spp. in china.</title>
        <authorList>
            <person name="Handique U."/>
            <person name="Wu J."/>
        </authorList>
    </citation>
    <scope>NUCLEOTIDE SEQUENCE [LARGE SCALE GENOMIC DNA]</scope>
    <source>
        <strain evidence="4 5">ZRIMU1585</strain>
    </source>
</reference>
<keyword evidence="5" id="KW-1185">Reference proteome</keyword>
<evidence type="ECO:0000313" key="4">
    <source>
        <dbReference type="EMBL" id="MFM9650016.1"/>
    </source>
</evidence>
<keyword evidence="2" id="KW-1133">Transmembrane helix</keyword>
<dbReference type="InterPro" id="IPR055568">
    <property type="entry name" value="DUF7144"/>
</dbReference>
<sequence length="210" mass="21213">MADCGAPSGGTGATRGTGGAGGSDAERAGHGRVPRERLPHGRSADTRSHGSAQGEIGTAWSVPPGGPRPPAGSGARITGGVAFAGTLMLCSGFLALLQGVAAIAQDDIYARVGSYVYGMGLPGWGWIHLTLGVLAAGTGAGLLRGADGARLPGVLLASLSLVAQFLFLPYEPVWSVVVIAIDVLVIRALTTWRPEPRDGGGTPPGRARWT</sequence>
<feature type="transmembrane region" description="Helical" evidence="2">
    <location>
        <begin position="150"/>
        <end position="167"/>
    </location>
</feature>